<dbReference type="OrthoDB" id="994020at2759"/>
<dbReference type="GO" id="GO:0008284">
    <property type="term" value="P:positive regulation of cell population proliferation"/>
    <property type="evidence" value="ECO:0007669"/>
    <property type="project" value="TreeGrafter"/>
</dbReference>
<protein>
    <submittedName>
        <fullName evidence="2">Uncharacterized protein</fullName>
    </submittedName>
</protein>
<evidence type="ECO:0000313" key="2">
    <source>
        <dbReference type="EMBL" id="CAA2958523.1"/>
    </source>
</evidence>
<feature type="signal peptide" evidence="1">
    <location>
        <begin position="1"/>
        <end position="34"/>
    </location>
</feature>
<dbReference type="GO" id="GO:0030154">
    <property type="term" value="P:cell differentiation"/>
    <property type="evidence" value="ECO:0007669"/>
    <property type="project" value="TreeGrafter"/>
</dbReference>
<comment type="caution">
    <text evidence="2">The sequence shown here is derived from an EMBL/GenBank/DDBJ whole genome shotgun (WGS) entry which is preliminary data.</text>
</comment>
<keyword evidence="1" id="KW-0732">Signal</keyword>
<accession>A0A8S0Q058</accession>
<dbReference type="GO" id="GO:0010628">
    <property type="term" value="P:positive regulation of gene expression"/>
    <property type="evidence" value="ECO:0007669"/>
    <property type="project" value="TreeGrafter"/>
</dbReference>
<sequence>MQEEEINIRRMTANARRTSLLLLLILIIGKLSNAYSGGRTAIERCNAASHKEAYFSKTLGATREKMMRGRKMAFGNWMKIEKKVMKYVVSEASLKISGAEKVAIKDKDGAGFVAFNADYKGPRYHPPKNN</sequence>
<evidence type="ECO:0000256" key="1">
    <source>
        <dbReference type="SAM" id="SignalP"/>
    </source>
</evidence>
<reference evidence="2 3" key="1">
    <citation type="submission" date="2019-12" db="EMBL/GenBank/DDBJ databases">
        <authorList>
            <person name="Alioto T."/>
            <person name="Alioto T."/>
            <person name="Gomez Garrido J."/>
        </authorList>
    </citation>
    <scope>NUCLEOTIDE SEQUENCE [LARGE SCALE GENOMIC DNA]</scope>
</reference>
<dbReference type="Gramene" id="OE9A016954T1">
    <property type="protein sequence ID" value="OE9A016954C1"/>
    <property type="gene ID" value="OE9A016954"/>
</dbReference>
<dbReference type="GO" id="GO:0005615">
    <property type="term" value="C:extracellular space"/>
    <property type="evidence" value="ECO:0007669"/>
    <property type="project" value="TreeGrafter"/>
</dbReference>
<dbReference type="Proteomes" id="UP000594638">
    <property type="component" value="Unassembled WGS sequence"/>
</dbReference>
<gene>
    <name evidence="2" type="ORF">OLEA9_A016954</name>
</gene>
<organism evidence="2 3">
    <name type="scientific">Olea europaea subsp. europaea</name>
    <dbReference type="NCBI Taxonomy" id="158383"/>
    <lineage>
        <taxon>Eukaryota</taxon>
        <taxon>Viridiplantae</taxon>
        <taxon>Streptophyta</taxon>
        <taxon>Embryophyta</taxon>
        <taxon>Tracheophyta</taxon>
        <taxon>Spermatophyta</taxon>
        <taxon>Magnoliopsida</taxon>
        <taxon>eudicotyledons</taxon>
        <taxon>Gunneridae</taxon>
        <taxon>Pentapetalae</taxon>
        <taxon>asterids</taxon>
        <taxon>lamiids</taxon>
        <taxon>Lamiales</taxon>
        <taxon>Oleaceae</taxon>
        <taxon>Oleeae</taxon>
        <taxon>Olea</taxon>
    </lineage>
</organism>
<feature type="chain" id="PRO_5035832133" evidence="1">
    <location>
        <begin position="35"/>
        <end position="130"/>
    </location>
</feature>
<dbReference type="GO" id="GO:0010082">
    <property type="term" value="P:regulation of root meristem growth"/>
    <property type="evidence" value="ECO:0007669"/>
    <property type="project" value="InterPro"/>
</dbReference>
<evidence type="ECO:0000313" key="3">
    <source>
        <dbReference type="Proteomes" id="UP000594638"/>
    </source>
</evidence>
<dbReference type="GO" id="GO:0008083">
    <property type="term" value="F:growth factor activity"/>
    <property type="evidence" value="ECO:0007669"/>
    <property type="project" value="InterPro"/>
</dbReference>
<dbReference type="PANTHER" id="PTHR36313:SF1">
    <property type="entry name" value="PROTEIN GOLVEN 11-RELATED"/>
    <property type="match status" value="1"/>
</dbReference>
<proteinExistence type="predicted"/>
<name>A0A8S0Q058_OLEEU</name>
<keyword evidence="3" id="KW-1185">Reference proteome</keyword>
<dbReference type="EMBL" id="CACTIH010000271">
    <property type="protein sequence ID" value="CAA2958523.1"/>
    <property type="molecule type" value="Genomic_DNA"/>
</dbReference>
<dbReference type="InterPro" id="IPR038804">
    <property type="entry name" value="RGF3"/>
</dbReference>
<dbReference type="AlphaFoldDB" id="A0A8S0Q058"/>
<dbReference type="PANTHER" id="PTHR36313">
    <property type="entry name" value="ROOT MERISTEM GROWTH FACTOR 2"/>
    <property type="match status" value="1"/>
</dbReference>